<dbReference type="InterPro" id="IPR029055">
    <property type="entry name" value="Ntn_hydrolases_N"/>
</dbReference>
<dbReference type="EC" id="2.6.1.16" evidence="3 10"/>
<dbReference type="SUPFAM" id="SSF53697">
    <property type="entry name" value="SIS domain"/>
    <property type="match status" value="1"/>
</dbReference>
<dbReference type="PROSITE" id="PS51278">
    <property type="entry name" value="GATASE_TYPE_2"/>
    <property type="match status" value="1"/>
</dbReference>
<evidence type="ECO:0000256" key="1">
    <source>
        <dbReference type="ARBA" id="ARBA00001031"/>
    </source>
</evidence>
<evidence type="ECO:0000259" key="12">
    <source>
        <dbReference type="PROSITE" id="PS51464"/>
    </source>
</evidence>
<dbReference type="InterPro" id="IPR001347">
    <property type="entry name" value="SIS_dom"/>
</dbReference>
<evidence type="ECO:0000256" key="6">
    <source>
        <dbReference type="ARBA" id="ARBA00022576"/>
    </source>
</evidence>
<feature type="domain" description="SIS" evidence="12">
    <location>
        <begin position="290"/>
        <end position="429"/>
    </location>
</feature>
<evidence type="ECO:0000256" key="8">
    <source>
        <dbReference type="ARBA" id="ARBA00022737"/>
    </source>
</evidence>
<dbReference type="PANTHER" id="PTHR10937:SF0">
    <property type="entry name" value="GLUTAMINE--FRUCTOSE-6-PHOSPHATE TRANSAMINASE (ISOMERIZING)"/>
    <property type="match status" value="1"/>
</dbReference>
<comment type="subcellular location">
    <subcellularLocation>
        <location evidence="2 10">Cytoplasm</location>
    </subcellularLocation>
</comment>
<gene>
    <name evidence="10" type="primary">glmS</name>
    <name evidence="13" type="ORF">CLV48_10868</name>
</gene>
<evidence type="ECO:0000256" key="2">
    <source>
        <dbReference type="ARBA" id="ARBA00004496"/>
    </source>
</evidence>
<dbReference type="GO" id="GO:0006047">
    <property type="term" value="P:UDP-N-acetylglucosamine metabolic process"/>
    <property type="evidence" value="ECO:0007669"/>
    <property type="project" value="TreeGrafter"/>
</dbReference>
<dbReference type="InterPro" id="IPR046348">
    <property type="entry name" value="SIS_dom_sf"/>
</dbReference>
<dbReference type="InterPro" id="IPR035490">
    <property type="entry name" value="GlmS/FrlB_SIS"/>
</dbReference>
<feature type="domain" description="Glutamine amidotransferase type-2" evidence="11">
    <location>
        <begin position="2"/>
        <end position="221"/>
    </location>
</feature>
<evidence type="ECO:0000256" key="7">
    <source>
        <dbReference type="ARBA" id="ARBA00022679"/>
    </source>
</evidence>
<dbReference type="GO" id="GO:0005829">
    <property type="term" value="C:cytosol"/>
    <property type="evidence" value="ECO:0007669"/>
    <property type="project" value="TreeGrafter"/>
</dbReference>
<dbReference type="HAMAP" id="MF_00164">
    <property type="entry name" value="GlmS"/>
    <property type="match status" value="1"/>
</dbReference>
<sequence length="613" mass="68164">MCGIVAYVGQQEALPIIIKGLKRLEYRGYDSAGVALLNSDGLSIYKKKGKVSELENHLNGFSNLTSKIGIGHTRWATHGEPNDVNAHPHYSSSEKFAMIHNGIIENYDVLKKDLINKGYKFQSETDSEVFIKFIEDIYVNNHCTLEEAVRLALHKVVGAYAIVIINMEEPDTLIAARKGSPLVIGVGDNEYFLASDATPIIEYTKQVVYLDDYEIAVIRENKLQIKTIENVETNPYINQLEMELEAIEKGGYEHFMLKEINEQPRSIADCMRGRLDANNGRLVLGGLRDYMNKFQNADRIIITACGTSWHAGLVAEYLFEEFARIPVEVEYASEFRYRNPVINEKDFVIAISQSGETADTLAAIELAKSKGATIFGVCNVVGSSIARATHAGSYTHAGPEIGVASTKAFTAQISVLTMMALKLGYQRGTLSENRYMQLLSELETIPSKVERALQLNDKIKEIAAEFKDSRNFLYLGRGYNFPVALEGALKLKEISYIHAEGYPAAEMKHGPIALIDEEMPVVFIATKDSSYEKVVSNIQEVKARKGKIIAVVTEGDTSVKHMADYVIEIPETEEAFVPLISVVPLQQLSYHIAVMRGCNVDQPRNLAKSVTVE</sequence>
<evidence type="ECO:0000256" key="9">
    <source>
        <dbReference type="ARBA" id="ARBA00022962"/>
    </source>
</evidence>
<dbReference type="OrthoDB" id="106547at2"/>
<dbReference type="PROSITE" id="PS51464">
    <property type="entry name" value="SIS"/>
    <property type="match status" value="2"/>
</dbReference>
<comment type="subunit">
    <text evidence="10">Homodimer.</text>
</comment>
<reference evidence="13 14" key="1">
    <citation type="submission" date="2018-03" db="EMBL/GenBank/DDBJ databases">
        <title>Genomic Encyclopedia of Archaeal and Bacterial Type Strains, Phase II (KMG-II): from individual species to whole genera.</title>
        <authorList>
            <person name="Goeker M."/>
        </authorList>
    </citation>
    <scope>NUCLEOTIDE SEQUENCE [LARGE SCALE GENOMIC DNA]</scope>
    <source>
        <strain evidence="13 14">DSM 28057</strain>
    </source>
</reference>
<proteinExistence type="inferred from homology"/>
<feature type="initiator methionine" description="Removed" evidence="10">
    <location>
        <position position="1"/>
    </location>
</feature>
<keyword evidence="7 10" id="KW-0808">Transferase</keyword>
<dbReference type="FunFam" id="3.60.20.10:FF:000006">
    <property type="entry name" value="Glutamine--fructose-6-phosphate aminotransferase [isomerizing]"/>
    <property type="match status" value="1"/>
</dbReference>
<dbReference type="InterPro" id="IPR005855">
    <property type="entry name" value="GFAT"/>
</dbReference>
<dbReference type="EMBL" id="PYGF01000008">
    <property type="protein sequence ID" value="PSL02959.1"/>
    <property type="molecule type" value="Genomic_DNA"/>
</dbReference>
<keyword evidence="8" id="KW-0677">Repeat</keyword>
<keyword evidence="9" id="KW-0315">Glutamine amidotransferase</keyword>
<comment type="catalytic activity">
    <reaction evidence="1 10">
        <text>D-fructose 6-phosphate + L-glutamine = D-glucosamine 6-phosphate + L-glutamate</text>
        <dbReference type="Rhea" id="RHEA:13237"/>
        <dbReference type="ChEBI" id="CHEBI:29985"/>
        <dbReference type="ChEBI" id="CHEBI:58359"/>
        <dbReference type="ChEBI" id="CHEBI:58725"/>
        <dbReference type="ChEBI" id="CHEBI:61527"/>
        <dbReference type="EC" id="2.6.1.16"/>
    </reaction>
</comment>
<dbReference type="GO" id="GO:0046349">
    <property type="term" value="P:amino sugar biosynthetic process"/>
    <property type="evidence" value="ECO:0007669"/>
    <property type="project" value="UniProtKB-ARBA"/>
</dbReference>
<dbReference type="AlphaFoldDB" id="A0A2P8E0I1"/>
<dbReference type="InterPro" id="IPR035466">
    <property type="entry name" value="GlmS/AgaS_SIS"/>
</dbReference>
<dbReference type="GO" id="GO:0004360">
    <property type="term" value="F:glutamine-fructose-6-phosphate transaminase (isomerizing) activity"/>
    <property type="evidence" value="ECO:0007669"/>
    <property type="project" value="UniProtKB-UniRule"/>
</dbReference>
<dbReference type="CDD" id="cd00714">
    <property type="entry name" value="GFAT"/>
    <property type="match status" value="1"/>
</dbReference>
<comment type="caution">
    <text evidence="13">The sequence shown here is derived from an EMBL/GenBank/DDBJ whole genome shotgun (WGS) entry which is preliminary data.</text>
</comment>
<dbReference type="Pfam" id="PF13522">
    <property type="entry name" value="GATase_6"/>
    <property type="match status" value="1"/>
</dbReference>
<dbReference type="Gene3D" id="3.60.20.10">
    <property type="entry name" value="Glutamine Phosphoribosylpyrophosphate, subunit 1, domain 1"/>
    <property type="match status" value="1"/>
</dbReference>
<keyword evidence="14" id="KW-1185">Reference proteome</keyword>
<dbReference type="CDD" id="cd05008">
    <property type="entry name" value="SIS_GlmS_GlmD_1"/>
    <property type="match status" value="1"/>
</dbReference>
<dbReference type="GO" id="GO:0097367">
    <property type="term" value="F:carbohydrate derivative binding"/>
    <property type="evidence" value="ECO:0007669"/>
    <property type="project" value="InterPro"/>
</dbReference>
<comment type="function">
    <text evidence="10">Catalyzes the first step in hexosamine metabolism, converting fructose-6P into glucosamine-6P using glutamine as a nitrogen source.</text>
</comment>
<dbReference type="SUPFAM" id="SSF56235">
    <property type="entry name" value="N-terminal nucleophile aminohydrolases (Ntn hydrolases)"/>
    <property type="match status" value="1"/>
</dbReference>
<evidence type="ECO:0000256" key="3">
    <source>
        <dbReference type="ARBA" id="ARBA00012916"/>
    </source>
</evidence>
<dbReference type="Proteomes" id="UP000240708">
    <property type="component" value="Unassembled WGS sequence"/>
</dbReference>
<dbReference type="Pfam" id="PF01380">
    <property type="entry name" value="SIS"/>
    <property type="match status" value="2"/>
</dbReference>
<dbReference type="RefSeq" id="WP_106567970.1">
    <property type="nucleotide sequence ID" value="NZ_PYGF01000008.1"/>
</dbReference>
<dbReference type="Gene3D" id="3.40.50.10490">
    <property type="entry name" value="Glucose-6-phosphate isomerase like protein, domain 1"/>
    <property type="match status" value="2"/>
</dbReference>
<evidence type="ECO:0000256" key="4">
    <source>
        <dbReference type="ARBA" id="ARBA00016090"/>
    </source>
</evidence>
<dbReference type="NCBIfam" id="TIGR01135">
    <property type="entry name" value="glmS"/>
    <property type="match status" value="1"/>
</dbReference>
<evidence type="ECO:0000259" key="11">
    <source>
        <dbReference type="PROSITE" id="PS51278"/>
    </source>
</evidence>
<dbReference type="InterPro" id="IPR047084">
    <property type="entry name" value="GFAT_N"/>
</dbReference>
<evidence type="ECO:0000313" key="13">
    <source>
        <dbReference type="EMBL" id="PSL02959.1"/>
    </source>
</evidence>
<keyword evidence="5 10" id="KW-0963">Cytoplasm</keyword>
<dbReference type="FunFam" id="3.40.50.10490:FF:000001">
    <property type="entry name" value="Glutamine--fructose-6-phosphate aminotransferase [isomerizing]"/>
    <property type="match status" value="1"/>
</dbReference>
<evidence type="ECO:0000313" key="14">
    <source>
        <dbReference type="Proteomes" id="UP000240708"/>
    </source>
</evidence>
<dbReference type="GO" id="GO:0005975">
    <property type="term" value="P:carbohydrate metabolic process"/>
    <property type="evidence" value="ECO:0007669"/>
    <property type="project" value="UniProtKB-UniRule"/>
</dbReference>
<dbReference type="NCBIfam" id="NF001484">
    <property type="entry name" value="PRK00331.1"/>
    <property type="match status" value="1"/>
</dbReference>
<evidence type="ECO:0000256" key="5">
    <source>
        <dbReference type="ARBA" id="ARBA00022490"/>
    </source>
</evidence>
<dbReference type="CDD" id="cd05009">
    <property type="entry name" value="SIS_GlmS_GlmD_2"/>
    <property type="match status" value="1"/>
</dbReference>
<feature type="domain" description="SIS" evidence="12">
    <location>
        <begin position="462"/>
        <end position="603"/>
    </location>
</feature>
<feature type="active site" description="For Fru-6P isomerization activity" evidence="10">
    <location>
        <position position="608"/>
    </location>
</feature>
<keyword evidence="6 10" id="KW-0032">Aminotransferase</keyword>
<dbReference type="GO" id="GO:0006487">
    <property type="term" value="P:protein N-linked glycosylation"/>
    <property type="evidence" value="ECO:0007669"/>
    <property type="project" value="TreeGrafter"/>
</dbReference>
<protein>
    <recommendedName>
        <fullName evidence="4 10">Glutamine--fructose-6-phosphate aminotransferase [isomerizing]</fullName>
        <ecNumber evidence="3 10">2.6.1.16</ecNumber>
    </recommendedName>
    <alternativeName>
        <fullName evidence="10">D-fructose-6-phosphate amidotransferase</fullName>
    </alternativeName>
    <alternativeName>
        <fullName evidence="10">GFAT</fullName>
    </alternativeName>
    <alternativeName>
        <fullName evidence="10">Glucosamine-6-phosphate synthase</fullName>
    </alternativeName>
    <alternativeName>
        <fullName evidence="10">Hexosephosphate aminotransferase</fullName>
    </alternativeName>
    <alternativeName>
        <fullName evidence="10">L-glutamine--D-fructose-6-phosphate amidotransferase</fullName>
    </alternativeName>
</protein>
<dbReference type="FunFam" id="3.40.50.10490:FF:000002">
    <property type="entry name" value="Glutamine--fructose-6-phosphate aminotransferase [isomerizing]"/>
    <property type="match status" value="1"/>
</dbReference>
<organism evidence="13 14">
    <name type="scientific">Cecembia rubra</name>
    <dbReference type="NCBI Taxonomy" id="1485585"/>
    <lineage>
        <taxon>Bacteria</taxon>
        <taxon>Pseudomonadati</taxon>
        <taxon>Bacteroidota</taxon>
        <taxon>Cytophagia</taxon>
        <taxon>Cytophagales</taxon>
        <taxon>Cyclobacteriaceae</taxon>
        <taxon>Cecembia</taxon>
    </lineage>
</organism>
<dbReference type="GO" id="GO:0006002">
    <property type="term" value="P:fructose 6-phosphate metabolic process"/>
    <property type="evidence" value="ECO:0007669"/>
    <property type="project" value="TreeGrafter"/>
</dbReference>
<name>A0A2P8E0I1_9BACT</name>
<feature type="active site" description="Nucleophile; for GATase activity" evidence="10">
    <location>
        <position position="2"/>
    </location>
</feature>
<dbReference type="PANTHER" id="PTHR10937">
    <property type="entry name" value="GLUCOSAMINE--FRUCTOSE-6-PHOSPHATE AMINOTRANSFERASE, ISOMERIZING"/>
    <property type="match status" value="1"/>
</dbReference>
<accession>A0A2P8E0I1</accession>
<evidence type="ECO:0000256" key="10">
    <source>
        <dbReference type="HAMAP-Rule" id="MF_00164"/>
    </source>
</evidence>
<dbReference type="InterPro" id="IPR017932">
    <property type="entry name" value="GATase_2_dom"/>
</dbReference>